<reference evidence="4 5" key="1">
    <citation type="submission" date="2020-08" db="EMBL/GenBank/DDBJ databases">
        <title>Sequencing the genomes of 1000 actinobacteria strains.</title>
        <authorList>
            <person name="Klenk H.-P."/>
        </authorList>
    </citation>
    <scope>NUCLEOTIDE SEQUENCE [LARGE SCALE GENOMIC DNA]</scope>
    <source>
        <strain evidence="4 5">DSM 43150</strain>
    </source>
</reference>
<sequence length="699" mass="75308">MSGNLGDLLEAARRRRFVGRERELACFDDALHGRGACRVLFVHGEGGIGKTTLLHEFAARVRVAGRTPVHIDGRDIDAAPPGVAAAIRLALGDRDDLPAGVVLLVDGYEQLSPVDGWLRDTLLPTLSADAVVVLAGRDPPSAPWRTDPGWGDLTAVHHLRPLGPAEGDDLLAHAGVAPDLRPHLLTLARGHPLTMALLADQAAAGRVPGSLADAPDLISALLESFLREVPGETHLTGLATCAVAWLTTEDLLRRLVGDDAPAVWRWLAGQPFITSGPHGLSIHDLVRDVLHAEFERRAPEPLRRTRWTVHVEAVSRLRAAAGPDAQLHAQQLFFLVRSSPLAGTLAGLRAQGSTSVVTARPGEHDQVCDVIERFEGPASADLARAWLTVQPQQLSVVRSAGRVTGLALNLLCPTGSGLEERDPVVRAVLAHVAREAPARPGELVDICRFLSGADEHQRDRYALLAGPVSSIVEWLTHPLAWSFIVTVDAEHWGPFFDYMAFARLVEVDFGGRRHVVYGIDWRRIPVDTWFDLMHERGRTGATGPPPAALLRPPPLDRVRFGAAVRAALPILHRPDRLAGSPLLGTALAATAGGPDVDRLRAVLEDGVARLGAEPRGDRLRAVLDRTYLRAAPSQEAAAQILGLPLSTYRRYLAKALDHLTDLLWTVEIGDVRLDNRSFPPSGVRTAAHTPSTAHPAGQA</sequence>
<evidence type="ECO:0000313" key="5">
    <source>
        <dbReference type="Proteomes" id="UP000590511"/>
    </source>
</evidence>
<dbReference type="SUPFAM" id="SSF52540">
    <property type="entry name" value="P-loop containing nucleoside triphosphate hydrolases"/>
    <property type="match status" value="1"/>
</dbReference>
<accession>A0A7W7HJS4</accession>
<dbReference type="Proteomes" id="UP000590511">
    <property type="component" value="Unassembled WGS sequence"/>
</dbReference>
<reference evidence="3 6" key="2">
    <citation type="submission" date="2021-01" db="EMBL/GenBank/DDBJ databases">
        <title>Whole genome shotgun sequence of Actinoplanes lobatus NBRC 12513.</title>
        <authorList>
            <person name="Komaki H."/>
            <person name="Tamura T."/>
        </authorList>
    </citation>
    <scope>NUCLEOTIDE SEQUENCE [LARGE SCALE GENOMIC DNA]</scope>
    <source>
        <strain evidence="3 6">NBRC 12513</strain>
    </source>
</reference>
<feature type="compositionally biased region" description="Low complexity" evidence="1">
    <location>
        <begin position="685"/>
        <end position="699"/>
    </location>
</feature>
<protein>
    <recommendedName>
        <fullName evidence="2">Orc1-like AAA ATPase domain-containing protein</fullName>
    </recommendedName>
</protein>
<evidence type="ECO:0000313" key="6">
    <source>
        <dbReference type="Proteomes" id="UP000631312"/>
    </source>
</evidence>
<dbReference type="InterPro" id="IPR041664">
    <property type="entry name" value="AAA_16"/>
</dbReference>
<name>A0A7W7HJS4_9ACTN</name>
<evidence type="ECO:0000313" key="4">
    <source>
        <dbReference type="EMBL" id="MBB4751828.1"/>
    </source>
</evidence>
<proteinExistence type="predicted"/>
<feature type="region of interest" description="Disordered" evidence="1">
    <location>
        <begin position="680"/>
        <end position="699"/>
    </location>
</feature>
<feature type="domain" description="Orc1-like AAA ATPase" evidence="2">
    <location>
        <begin position="16"/>
        <end position="67"/>
    </location>
</feature>
<dbReference type="RefSeq" id="WP_188123802.1">
    <property type="nucleotide sequence ID" value="NZ_BOMP01000202.1"/>
</dbReference>
<evidence type="ECO:0000259" key="2">
    <source>
        <dbReference type="Pfam" id="PF13191"/>
    </source>
</evidence>
<dbReference type="Pfam" id="PF13191">
    <property type="entry name" value="AAA_16"/>
    <property type="match status" value="1"/>
</dbReference>
<dbReference type="EMBL" id="JACHNC010000001">
    <property type="protein sequence ID" value="MBB4751828.1"/>
    <property type="molecule type" value="Genomic_DNA"/>
</dbReference>
<evidence type="ECO:0000256" key="1">
    <source>
        <dbReference type="SAM" id="MobiDB-lite"/>
    </source>
</evidence>
<dbReference type="Gene3D" id="3.40.50.300">
    <property type="entry name" value="P-loop containing nucleotide triphosphate hydrolases"/>
    <property type="match status" value="1"/>
</dbReference>
<dbReference type="InterPro" id="IPR027417">
    <property type="entry name" value="P-loop_NTPase"/>
</dbReference>
<keyword evidence="6" id="KW-1185">Reference proteome</keyword>
<dbReference type="EMBL" id="BOMP01000202">
    <property type="protein sequence ID" value="GIE46356.1"/>
    <property type="molecule type" value="Genomic_DNA"/>
</dbReference>
<dbReference type="Proteomes" id="UP000631312">
    <property type="component" value="Unassembled WGS sequence"/>
</dbReference>
<gene>
    <name evidence="3" type="ORF">Alo02nite_92540</name>
    <name evidence="4" type="ORF">BJ964_005989</name>
</gene>
<comment type="caution">
    <text evidence="4">The sequence shown here is derived from an EMBL/GenBank/DDBJ whole genome shotgun (WGS) entry which is preliminary data.</text>
</comment>
<evidence type="ECO:0000313" key="3">
    <source>
        <dbReference type="EMBL" id="GIE46356.1"/>
    </source>
</evidence>
<organism evidence="4 5">
    <name type="scientific">Actinoplanes lobatus</name>
    <dbReference type="NCBI Taxonomy" id="113568"/>
    <lineage>
        <taxon>Bacteria</taxon>
        <taxon>Bacillati</taxon>
        <taxon>Actinomycetota</taxon>
        <taxon>Actinomycetes</taxon>
        <taxon>Micromonosporales</taxon>
        <taxon>Micromonosporaceae</taxon>
        <taxon>Actinoplanes</taxon>
    </lineage>
</organism>
<dbReference type="AlphaFoldDB" id="A0A7W7HJS4"/>